<keyword evidence="1" id="KW-0472">Membrane</keyword>
<accession>A0A6A4WWE5</accession>
<keyword evidence="1" id="KW-1133">Transmembrane helix</keyword>
<dbReference type="AlphaFoldDB" id="A0A6A4WWE5"/>
<protein>
    <submittedName>
        <fullName evidence="2">Uncharacterized protein</fullName>
    </submittedName>
</protein>
<proteinExistence type="predicted"/>
<keyword evidence="1" id="KW-0812">Transmembrane</keyword>
<sequence length="256" mass="29134">MTKCALLHRPESALEWLTYSITCFVRLMVDGMVGHCLITATLSIKYLELMVERITWHLQTLVSFSSHQAASQYFFTRTQIVVHCIHGAQPHTSAAILMAALRICQIISLLTLDHVNKPRRYSSLAQLPIAIFFTMTILFYIQRYFTLFQNISLTETWQRSTLRDPDIVDPPETAEAPAAREQQHQLIHRISKEEERNRAVVLWYQIIRHAPPVAGKVLGMGASRGMYWAVLVVGTLYTTGVLRADQIHPAHLRAVG</sequence>
<evidence type="ECO:0000256" key="1">
    <source>
        <dbReference type="SAM" id="Phobius"/>
    </source>
</evidence>
<reference evidence="2 3" key="1">
    <citation type="submission" date="2019-07" db="EMBL/GenBank/DDBJ databases">
        <title>Draft genome assembly of a fouling barnacle, Amphibalanus amphitrite (Darwin, 1854): The first reference genome for Thecostraca.</title>
        <authorList>
            <person name="Kim W."/>
        </authorList>
    </citation>
    <scope>NUCLEOTIDE SEQUENCE [LARGE SCALE GENOMIC DNA]</scope>
    <source>
        <strain evidence="2">SNU_AA5</strain>
        <tissue evidence="2">Soma without cirri and trophi</tissue>
    </source>
</reference>
<gene>
    <name evidence="2" type="ORF">FJT64_021833</name>
</gene>
<keyword evidence="3" id="KW-1185">Reference proteome</keyword>
<feature type="transmembrane region" description="Helical" evidence="1">
    <location>
        <begin position="124"/>
        <end position="141"/>
    </location>
</feature>
<comment type="caution">
    <text evidence="2">The sequence shown here is derived from an EMBL/GenBank/DDBJ whole genome shotgun (WGS) entry which is preliminary data.</text>
</comment>
<evidence type="ECO:0000313" key="2">
    <source>
        <dbReference type="EMBL" id="KAF0306708.1"/>
    </source>
</evidence>
<dbReference type="EMBL" id="VIIS01000639">
    <property type="protein sequence ID" value="KAF0306708.1"/>
    <property type="molecule type" value="Genomic_DNA"/>
</dbReference>
<organism evidence="2 3">
    <name type="scientific">Amphibalanus amphitrite</name>
    <name type="common">Striped barnacle</name>
    <name type="synonym">Balanus amphitrite</name>
    <dbReference type="NCBI Taxonomy" id="1232801"/>
    <lineage>
        <taxon>Eukaryota</taxon>
        <taxon>Metazoa</taxon>
        <taxon>Ecdysozoa</taxon>
        <taxon>Arthropoda</taxon>
        <taxon>Crustacea</taxon>
        <taxon>Multicrustacea</taxon>
        <taxon>Cirripedia</taxon>
        <taxon>Thoracica</taxon>
        <taxon>Thoracicalcarea</taxon>
        <taxon>Balanomorpha</taxon>
        <taxon>Balanoidea</taxon>
        <taxon>Balanidae</taxon>
        <taxon>Amphibalaninae</taxon>
        <taxon>Amphibalanus</taxon>
    </lineage>
</organism>
<feature type="transmembrane region" description="Helical" evidence="1">
    <location>
        <begin position="225"/>
        <end position="244"/>
    </location>
</feature>
<name>A0A6A4WWE5_AMPAM</name>
<dbReference type="OrthoDB" id="10566422at2759"/>
<evidence type="ECO:0000313" key="3">
    <source>
        <dbReference type="Proteomes" id="UP000440578"/>
    </source>
</evidence>
<dbReference type="Proteomes" id="UP000440578">
    <property type="component" value="Unassembled WGS sequence"/>
</dbReference>